<sequence length="77" mass="8813">YFSFTVVRRCRDSHWVASFVNLLSGTIKETHGTFLFIGSYVAVMKLLSDIIHISLKPEFAVYNSQNCLIYIAHNLSE</sequence>
<reference evidence="1" key="1">
    <citation type="submission" date="2015-12" db="EMBL/GenBank/DDBJ databases">
        <title>Gene expression during late stages of embryo sac development: a critical building block for successful pollen-pistil interactions.</title>
        <authorList>
            <person name="Liu Y."/>
            <person name="Joly V."/>
            <person name="Sabar M."/>
            <person name="Matton D.P."/>
        </authorList>
    </citation>
    <scope>NUCLEOTIDE SEQUENCE</scope>
</reference>
<dbReference type="AlphaFoldDB" id="A0A0V0H4S3"/>
<evidence type="ECO:0000313" key="1">
    <source>
        <dbReference type="EMBL" id="JAP15406.1"/>
    </source>
</evidence>
<proteinExistence type="predicted"/>
<dbReference type="EMBL" id="GEDG01025209">
    <property type="protein sequence ID" value="JAP15406.1"/>
    <property type="molecule type" value="Transcribed_RNA"/>
</dbReference>
<feature type="non-terminal residue" evidence="1">
    <location>
        <position position="1"/>
    </location>
</feature>
<organism evidence="1">
    <name type="scientific">Solanum chacoense</name>
    <name type="common">Chaco potato</name>
    <dbReference type="NCBI Taxonomy" id="4108"/>
    <lineage>
        <taxon>Eukaryota</taxon>
        <taxon>Viridiplantae</taxon>
        <taxon>Streptophyta</taxon>
        <taxon>Embryophyta</taxon>
        <taxon>Tracheophyta</taxon>
        <taxon>Spermatophyta</taxon>
        <taxon>Magnoliopsida</taxon>
        <taxon>eudicotyledons</taxon>
        <taxon>Gunneridae</taxon>
        <taxon>Pentapetalae</taxon>
        <taxon>asterids</taxon>
        <taxon>lamiids</taxon>
        <taxon>Solanales</taxon>
        <taxon>Solanaceae</taxon>
        <taxon>Solanoideae</taxon>
        <taxon>Solaneae</taxon>
        <taxon>Solanum</taxon>
    </lineage>
</organism>
<protein>
    <submittedName>
        <fullName evidence="1">Putative ovule protein</fullName>
    </submittedName>
</protein>
<accession>A0A0V0H4S3</accession>
<name>A0A0V0H4S3_SOLCH</name>